<protein>
    <recommendedName>
        <fullName evidence="12">Membrane protein insertase YidC</fullName>
    </recommendedName>
    <alternativeName>
        <fullName evidence="12">Foldase YidC</fullName>
    </alternativeName>
    <alternativeName>
        <fullName evidence="12">Membrane integrase YidC</fullName>
    </alternativeName>
    <alternativeName>
        <fullName evidence="12">Membrane protein YidC</fullName>
    </alternativeName>
</protein>
<keyword evidence="10 12" id="KW-0143">Chaperone</keyword>
<sequence length="315" mass="35508">MSLMKTKRGKMFLLLGLMVLMIAVLSGCSPSGAASVTHTTEDLKNGGFWQSNVVYYFAIALDTFAKWFNGQYGLAVLVMVIIVRTLILPLTMKQVKSSRAMQAIQPELEKIKKKYKDEPEKVQQETMRLFQENKVNPMAGCLPLIVQMPIFIALYNSIYYNPDLRLHDFLWLQLGKPDHLFILPLLAAATTFIQTRMMTKMNPVQQQGPMQFMMMVYPVLIFIMSYNFPSALPLYWFYSNLYTIIQNYFLYRNNDKHKAAIAAASATANATAGNGKAKEVNLTKSKNSNNNARKDVTPAAKGNSSKGKKGVKKSK</sequence>
<keyword evidence="9" id="KW-0564">Palmitate</keyword>
<evidence type="ECO:0000256" key="1">
    <source>
        <dbReference type="ARBA" id="ARBA00004651"/>
    </source>
</evidence>
<dbReference type="Proteomes" id="UP000596857">
    <property type="component" value="Unassembled WGS sequence"/>
</dbReference>
<feature type="compositionally biased region" description="Basic residues" evidence="13">
    <location>
        <begin position="306"/>
        <end position="315"/>
    </location>
</feature>
<dbReference type="NCBIfam" id="TIGR03592">
    <property type="entry name" value="yidC_oxa1_cterm"/>
    <property type="match status" value="1"/>
</dbReference>
<evidence type="ECO:0000256" key="12">
    <source>
        <dbReference type="HAMAP-Rule" id="MF_01811"/>
    </source>
</evidence>
<reference evidence="16 17" key="1">
    <citation type="submission" date="2019-10" db="EMBL/GenBank/DDBJ databases">
        <title>Description of Paenibacillus terricola sp. nov.</title>
        <authorList>
            <person name="Carlier A."/>
            <person name="Qi S."/>
        </authorList>
    </citation>
    <scope>NUCLEOTIDE SEQUENCE [LARGE SCALE GENOMIC DNA]</scope>
    <source>
        <strain evidence="16 17">LMG 31459</strain>
    </source>
</reference>
<dbReference type="InterPro" id="IPR023060">
    <property type="entry name" value="YidC/YidC1/YidC2_Firmicutes"/>
</dbReference>
<keyword evidence="17" id="KW-1185">Reference proteome</keyword>
<evidence type="ECO:0000256" key="6">
    <source>
        <dbReference type="ARBA" id="ARBA00022927"/>
    </source>
</evidence>
<dbReference type="PANTHER" id="PTHR12428">
    <property type="entry name" value="OXA1"/>
    <property type="match status" value="1"/>
</dbReference>
<keyword evidence="8 12" id="KW-0472">Membrane</keyword>
<keyword evidence="4 12" id="KW-0812">Transmembrane</keyword>
<dbReference type="InterPro" id="IPR047196">
    <property type="entry name" value="YidC_ALB_C"/>
</dbReference>
<evidence type="ECO:0000256" key="14">
    <source>
        <dbReference type="SAM" id="SignalP"/>
    </source>
</evidence>
<feature type="domain" description="Membrane insertase YidC/Oxa/ALB C-terminal" evidence="15">
    <location>
        <begin position="72"/>
        <end position="251"/>
    </location>
</feature>
<evidence type="ECO:0000256" key="10">
    <source>
        <dbReference type="ARBA" id="ARBA00023186"/>
    </source>
</evidence>
<keyword evidence="6 12" id="KW-0653">Protein transport</keyword>
<comment type="subcellular location">
    <subcellularLocation>
        <location evidence="1 12">Cell membrane</location>
        <topology evidence="1 12">Multi-pass membrane protein</topology>
    </subcellularLocation>
</comment>
<evidence type="ECO:0000256" key="2">
    <source>
        <dbReference type="ARBA" id="ARBA00022448"/>
    </source>
</evidence>
<evidence type="ECO:0000313" key="16">
    <source>
        <dbReference type="EMBL" id="NOU80026.1"/>
    </source>
</evidence>
<accession>A0ABX1YJ93</accession>
<dbReference type="PROSITE" id="PS51257">
    <property type="entry name" value="PROKAR_LIPOPROTEIN"/>
    <property type="match status" value="1"/>
</dbReference>
<feature type="region of interest" description="Disordered" evidence="13">
    <location>
        <begin position="272"/>
        <end position="315"/>
    </location>
</feature>
<keyword evidence="7 12" id="KW-1133">Transmembrane helix</keyword>
<evidence type="ECO:0000256" key="9">
    <source>
        <dbReference type="ARBA" id="ARBA00023139"/>
    </source>
</evidence>
<evidence type="ECO:0000256" key="7">
    <source>
        <dbReference type="ARBA" id="ARBA00022989"/>
    </source>
</evidence>
<dbReference type="Pfam" id="PF02096">
    <property type="entry name" value="60KD_IMP"/>
    <property type="match status" value="1"/>
</dbReference>
<comment type="caution">
    <text evidence="16">The sequence shown here is derived from an EMBL/GenBank/DDBJ whole genome shotgun (WGS) entry which is preliminary data.</text>
</comment>
<evidence type="ECO:0000256" key="5">
    <source>
        <dbReference type="ARBA" id="ARBA00022729"/>
    </source>
</evidence>
<evidence type="ECO:0000256" key="3">
    <source>
        <dbReference type="ARBA" id="ARBA00022475"/>
    </source>
</evidence>
<feature type="signal peptide" evidence="14">
    <location>
        <begin position="1"/>
        <end position="33"/>
    </location>
</feature>
<feature type="chain" id="PRO_5046089865" description="Membrane protein insertase YidC" evidence="14">
    <location>
        <begin position="34"/>
        <end position="315"/>
    </location>
</feature>
<feature type="transmembrane region" description="Helical" evidence="12">
    <location>
        <begin position="180"/>
        <end position="198"/>
    </location>
</feature>
<evidence type="ECO:0000313" key="17">
    <source>
        <dbReference type="Proteomes" id="UP000596857"/>
    </source>
</evidence>
<feature type="transmembrane region" description="Helical" evidence="12">
    <location>
        <begin position="72"/>
        <end position="92"/>
    </location>
</feature>
<dbReference type="InterPro" id="IPR028055">
    <property type="entry name" value="YidC/Oxa/ALB_C"/>
</dbReference>
<feature type="compositionally biased region" description="Polar residues" evidence="13">
    <location>
        <begin position="282"/>
        <end position="291"/>
    </location>
</feature>
<keyword evidence="3 12" id="KW-1003">Cell membrane</keyword>
<evidence type="ECO:0000256" key="11">
    <source>
        <dbReference type="ARBA" id="ARBA00023288"/>
    </source>
</evidence>
<evidence type="ECO:0000256" key="13">
    <source>
        <dbReference type="SAM" id="MobiDB-lite"/>
    </source>
</evidence>
<organism evidence="16 17">
    <name type="scientific">Paenibacillus phytohabitans</name>
    <dbReference type="NCBI Taxonomy" id="2654978"/>
    <lineage>
        <taxon>Bacteria</taxon>
        <taxon>Bacillati</taxon>
        <taxon>Bacillota</taxon>
        <taxon>Bacilli</taxon>
        <taxon>Bacillales</taxon>
        <taxon>Paenibacillaceae</taxon>
        <taxon>Paenibacillus</taxon>
    </lineage>
</organism>
<keyword evidence="5 12" id="KW-0732">Signal</keyword>
<feature type="transmembrane region" description="Helical" evidence="12">
    <location>
        <begin position="137"/>
        <end position="160"/>
    </location>
</feature>
<evidence type="ECO:0000256" key="8">
    <source>
        <dbReference type="ARBA" id="ARBA00023136"/>
    </source>
</evidence>
<name>A0ABX1YJ93_9BACL</name>
<gene>
    <name evidence="12 16" type="primary">yidC</name>
    <name evidence="16" type="ORF">GC101_14215</name>
</gene>
<dbReference type="EMBL" id="WHOB01000037">
    <property type="protein sequence ID" value="NOU80026.1"/>
    <property type="molecule type" value="Genomic_DNA"/>
</dbReference>
<evidence type="ECO:0000256" key="4">
    <source>
        <dbReference type="ARBA" id="ARBA00022692"/>
    </source>
</evidence>
<dbReference type="PRINTS" id="PR00701">
    <property type="entry name" value="60KDINNERMP"/>
</dbReference>
<proteinExistence type="inferred from homology"/>
<dbReference type="CDD" id="cd20070">
    <property type="entry name" value="5TM_YidC_Alb3"/>
    <property type="match status" value="1"/>
</dbReference>
<evidence type="ECO:0000259" key="15">
    <source>
        <dbReference type="Pfam" id="PF02096"/>
    </source>
</evidence>
<dbReference type="RefSeq" id="WP_042140606.1">
    <property type="nucleotide sequence ID" value="NZ_JBANBW010000033.1"/>
</dbReference>
<comment type="similarity">
    <text evidence="12">Belongs to the OXA1/ALB3/YidC family. Type 2 subfamily.</text>
</comment>
<dbReference type="InterPro" id="IPR001708">
    <property type="entry name" value="YidC/ALB3/OXA1/COX18"/>
</dbReference>
<comment type="function">
    <text evidence="12">Required for the insertion and/or proper folding and/or complex formation of integral membrane proteins into the membrane. Involved in integration of membrane proteins that insert both dependently and independently of the Sec translocase complex, as well as at least some lipoproteins.</text>
</comment>
<dbReference type="HAMAP" id="MF_01811">
    <property type="entry name" value="YidC_type2"/>
    <property type="match status" value="1"/>
</dbReference>
<keyword evidence="11 12" id="KW-0449">Lipoprotein</keyword>
<keyword evidence="2 12" id="KW-0813">Transport</keyword>
<feature type="transmembrane region" description="Helical" evidence="12">
    <location>
        <begin position="210"/>
        <end position="228"/>
    </location>
</feature>
<dbReference type="PANTHER" id="PTHR12428:SF65">
    <property type="entry name" value="CYTOCHROME C OXIDASE ASSEMBLY PROTEIN COX18, MITOCHONDRIAL"/>
    <property type="match status" value="1"/>
</dbReference>